<comment type="cofactor">
    <cofactor evidence="1 7 9">
        <name>FMN</name>
        <dbReference type="ChEBI" id="CHEBI:58210"/>
    </cofactor>
</comment>
<dbReference type="InterPro" id="IPR004652">
    <property type="entry name" value="DusB-like"/>
</dbReference>
<reference evidence="11 12" key="1">
    <citation type="submission" date="2018-12" db="EMBL/GenBank/DDBJ databases">
        <authorList>
            <person name="Grouzdev D.S."/>
            <person name="Krutkina M.S."/>
        </authorList>
    </citation>
    <scope>NUCLEOTIDE SEQUENCE [LARGE SCALE GENOMIC DNA]</scope>
    <source>
        <strain evidence="11 12">RmlP026</strain>
    </source>
</reference>
<dbReference type="GO" id="GO:0003723">
    <property type="term" value="F:RNA binding"/>
    <property type="evidence" value="ECO:0007669"/>
    <property type="project" value="TreeGrafter"/>
</dbReference>
<dbReference type="SUPFAM" id="SSF51395">
    <property type="entry name" value="FMN-linked oxidoreductases"/>
    <property type="match status" value="1"/>
</dbReference>
<evidence type="ECO:0000259" key="10">
    <source>
        <dbReference type="Pfam" id="PF01207"/>
    </source>
</evidence>
<dbReference type="InterPro" id="IPR018517">
    <property type="entry name" value="tRNA_hU_synthase_CS"/>
</dbReference>
<evidence type="ECO:0000256" key="2">
    <source>
        <dbReference type="ARBA" id="ARBA00022630"/>
    </source>
</evidence>
<dbReference type="EC" id="1.3.1.-" evidence="7"/>
<keyword evidence="6 7" id="KW-0560">Oxidoreductase</keyword>
<dbReference type="Gene3D" id="3.20.20.70">
    <property type="entry name" value="Aldolase class I"/>
    <property type="match status" value="1"/>
</dbReference>
<dbReference type="PANTHER" id="PTHR45846:SF1">
    <property type="entry name" value="TRNA-DIHYDROURIDINE(47) SYNTHASE [NAD(P)(+)]-LIKE"/>
    <property type="match status" value="1"/>
</dbReference>
<gene>
    <name evidence="11" type="primary">dusB</name>
    <name evidence="11" type="ORF">D3273_11575</name>
</gene>
<feature type="active site" description="Proton donor" evidence="8">
    <location>
        <position position="118"/>
    </location>
</feature>
<keyword evidence="3 7" id="KW-0288">FMN</keyword>
<evidence type="ECO:0000313" key="12">
    <source>
        <dbReference type="Proteomes" id="UP000290759"/>
    </source>
</evidence>
<evidence type="ECO:0000256" key="5">
    <source>
        <dbReference type="ARBA" id="ARBA00022857"/>
    </source>
</evidence>
<dbReference type="CDD" id="cd02801">
    <property type="entry name" value="DUS_like_FMN"/>
    <property type="match status" value="1"/>
</dbReference>
<keyword evidence="12" id="KW-1185">Reference proteome</keyword>
<feature type="binding site" evidence="9">
    <location>
        <begin position="35"/>
        <end position="37"/>
    </location>
    <ligand>
        <name>FMN</name>
        <dbReference type="ChEBI" id="CHEBI:58210"/>
    </ligand>
</feature>
<dbReference type="Proteomes" id="UP000290759">
    <property type="component" value="Unassembled WGS sequence"/>
</dbReference>
<dbReference type="GO" id="GO:0050660">
    <property type="term" value="F:flavin adenine dinucleotide binding"/>
    <property type="evidence" value="ECO:0007669"/>
    <property type="project" value="InterPro"/>
</dbReference>
<evidence type="ECO:0000256" key="8">
    <source>
        <dbReference type="PIRSR" id="PIRSR006621-1"/>
    </source>
</evidence>
<feature type="binding site" evidence="9">
    <location>
        <position position="187"/>
    </location>
    <ligand>
        <name>FMN</name>
        <dbReference type="ChEBI" id="CHEBI:58210"/>
    </ligand>
</feature>
<evidence type="ECO:0000256" key="6">
    <source>
        <dbReference type="ARBA" id="ARBA00023002"/>
    </source>
</evidence>
<feature type="binding site" evidence="9">
    <location>
        <begin position="242"/>
        <end position="243"/>
    </location>
    <ligand>
        <name>FMN</name>
        <dbReference type="ChEBI" id="CHEBI:58210"/>
    </ligand>
</feature>
<comment type="caution">
    <text evidence="11">The sequence shown here is derived from an EMBL/GenBank/DDBJ whole genome shotgun (WGS) entry which is preliminary data.</text>
</comment>
<feature type="binding site" evidence="9">
    <location>
        <position position="88"/>
    </location>
    <ligand>
        <name>FMN</name>
        <dbReference type="ChEBI" id="CHEBI:58210"/>
    </ligand>
</feature>
<sequence>MAHSRTSELRPPAGQGAAALRLGALSLGGRALLAPMAGVTDLGMRRAAQRFGASLTVSEMVVGDHLARGEAASLARAAGAGLDPHVVQIAGCRAEALADGARAAADGGAVAIDINMGCPAKKVTGGLAGSALMRDLDAAVRLVRAVVAAVSVPVTVKMRLGWDDACLNAPELARRAEAEGAALVTVHGRTRQQFYKGRADWGAVAAVKRAVSIPVVVNGDCASVADARAMLAASGADAVMVGRAAVGRPWLVGEIAADLRGEAWAPPPLAARRDAALAHFDALLDGFGPEGGNRHARKHLVAYAEHRAAELAGDAAALGACAALRAAMATSDDHRATRRMLGRVFDIPADLDLAA</sequence>
<comment type="similarity">
    <text evidence="7">Belongs to the dus family.</text>
</comment>
<name>A0A4Q2U5A1_9HYPH</name>
<dbReference type="PANTHER" id="PTHR45846">
    <property type="entry name" value="TRNA-DIHYDROURIDINE(47) SYNTHASE [NAD(P)(+)]-LIKE"/>
    <property type="match status" value="1"/>
</dbReference>
<evidence type="ECO:0000256" key="7">
    <source>
        <dbReference type="PIRNR" id="PIRNR006621"/>
    </source>
</evidence>
<dbReference type="EMBL" id="QYBB01000011">
    <property type="protein sequence ID" value="RYC31769.1"/>
    <property type="molecule type" value="Genomic_DNA"/>
</dbReference>
<proteinExistence type="inferred from homology"/>
<dbReference type="GO" id="GO:0017150">
    <property type="term" value="F:tRNA dihydrouridine synthase activity"/>
    <property type="evidence" value="ECO:0007669"/>
    <property type="project" value="InterPro"/>
</dbReference>
<dbReference type="PROSITE" id="PS01136">
    <property type="entry name" value="UPF0034"/>
    <property type="match status" value="1"/>
</dbReference>
<dbReference type="Pfam" id="PF01207">
    <property type="entry name" value="Dus"/>
    <property type="match status" value="1"/>
</dbReference>
<comment type="function">
    <text evidence="7">Catalyzes the synthesis of 5,6-dihydrouridine (D), a modified base found in the D-loop of most tRNAs, via the reduction of the C5-C6 double bond in target uridines.</text>
</comment>
<protein>
    <recommendedName>
        <fullName evidence="7">tRNA-dihydrouridine synthase</fullName>
        <ecNumber evidence="7">1.3.1.-</ecNumber>
    </recommendedName>
</protein>
<dbReference type="InterPro" id="IPR013785">
    <property type="entry name" value="Aldolase_TIM"/>
</dbReference>
<evidence type="ECO:0000256" key="1">
    <source>
        <dbReference type="ARBA" id="ARBA00001917"/>
    </source>
</evidence>
<evidence type="ECO:0000256" key="4">
    <source>
        <dbReference type="ARBA" id="ARBA00022694"/>
    </source>
</evidence>
<keyword evidence="9" id="KW-0547">Nucleotide-binding</keyword>
<reference evidence="11 12" key="2">
    <citation type="submission" date="2019-02" db="EMBL/GenBank/DDBJ databases">
        <title>'Lichenibacterium ramalinii' gen. nov. sp. nov., 'Lichenibacterium minor' gen. nov. sp. nov.</title>
        <authorList>
            <person name="Pankratov T."/>
        </authorList>
    </citation>
    <scope>NUCLEOTIDE SEQUENCE [LARGE SCALE GENOMIC DNA]</scope>
    <source>
        <strain evidence="11 12">RmlP026</strain>
    </source>
</reference>
<dbReference type="InterPro" id="IPR035587">
    <property type="entry name" value="DUS-like_FMN-bd"/>
</dbReference>
<organism evidence="11 12">
    <name type="scientific">Lichenibacterium minor</name>
    <dbReference type="NCBI Taxonomy" id="2316528"/>
    <lineage>
        <taxon>Bacteria</taxon>
        <taxon>Pseudomonadati</taxon>
        <taxon>Pseudomonadota</taxon>
        <taxon>Alphaproteobacteria</taxon>
        <taxon>Hyphomicrobiales</taxon>
        <taxon>Lichenihabitantaceae</taxon>
        <taxon>Lichenibacterium</taxon>
    </lineage>
</organism>
<keyword evidence="5" id="KW-0521">NADP</keyword>
<evidence type="ECO:0000256" key="9">
    <source>
        <dbReference type="PIRSR" id="PIRSR006621-2"/>
    </source>
</evidence>
<evidence type="ECO:0000256" key="3">
    <source>
        <dbReference type="ARBA" id="ARBA00022643"/>
    </source>
</evidence>
<keyword evidence="4 7" id="KW-0819">tRNA processing</keyword>
<dbReference type="PIRSF" id="PIRSF006621">
    <property type="entry name" value="Dus"/>
    <property type="match status" value="1"/>
</dbReference>
<evidence type="ECO:0000313" key="11">
    <source>
        <dbReference type="EMBL" id="RYC31769.1"/>
    </source>
</evidence>
<accession>A0A4Q2U5A1</accession>
<dbReference type="InterPro" id="IPR001269">
    <property type="entry name" value="DUS_fam"/>
</dbReference>
<dbReference type="NCBIfam" id="TIGR00737">
    <property type="entry name" value="nifR3_yhdG"/>
    <property type="match status" value="1"/>
</dbReference>
<feature type="binding site" evidence="9">
    <location>
        <position position="157"/>
    </location>
    <ligand>
        <name>FMN</name>
        <dbReference type="ChEBI" id="CHEBI:58210"/>
    </ligand>
</feature>
<keyword evidence="2 7" id="KW-0285">Flavoprotein</keyword>
<feature type="domain" description="DUS-like FMN-binding" evidence="10">
    <location>
        <begin position="32"/>
        <end position="306"/>
    </location>
</feature>
<dbReference type="AlphaFoldDB" id="A0A4Q2U5A1"/>
<dbReference type="OrthoDB" id="9764501at2"/>